<evidence type="ECO:0000256" key="1">
    <source>
        <dbReference type="SAM" id="Phobius"/>
    </source>
</evidence>
<evidence type="ECO:0000259" key="2">
    <source>
        <dbReference type="Pfam" id="PF09822"/>
    </source>
</evidence>
<dbReference type="AlphaFoldDB" id="A0A6F8VH75"/>
<protein>
    <submittedName>
        <fullName evidence="4">Uncharacterized protein</fullName>
    </submittedName>
</protein>
<organism evidence="4 5">
    <name type="scientific">Sulfurimicrobium lacus</name>
    <dbReference type="NCBI Taxonomy" id="2715678"/>
    <lineage>
        <taxon>Bacteria</taxon>
        <taxon>Pseudomonadati</taxon>
        <taxon>Pseudomonadota</taxon>
        <taxon>Betaproteobacteria</taxon>
        <taxon>Nitrosomonadales</taxon>
        <taxon>Sulfuricellaceae</taxon>
        <taxon>Sulfurimicrobium</taxon>
    </lineage>
</organism>
<sequence length="446" mass="48428">MKKTLSWLRRHQPVLLLLFLAAMGVAGYLSQHYHWQWDLTQNGRHTLSPVSRKVLDTMPGALEVTAYATLQDPQYGDLRQPIRDFVARYQRLKPDLKFKFVDPAELPQLARAAGVQVNGELVLDYRGRSEHLSTLNEQDFTNALMRLARGHERLVAALVGHGERRLDGGAPHDLGEFGRQLTHKGFRTVPLNLAADAEVPADVSVLVLTQPRSEVLPGEADKIKRYLARGGNLLWLLEPGDLHGLQPVAEMLGLALTPGVVVDPAARELGLAPDTAVAAQYGPHPVTAQFDLVTVFPRARAIGVNDDPAWHVTPLVETAARSWVESGAADEHAAFDPPQDVAGPVVVGRALERESEEGRQRIAVIGSGDFLANAYLGRGGNLDLGIDLLNWLAGDANLIAIQPKNTVDAGLNLGKTAASALALGFLIGVPLVFFGAAIFVWRRRNA</sequence>
<dbReference type="InterPro" id="IPR055396">
    <property type="entry name" value="DUF7088"/>
</dbReference>
<keyword evidence="1" id="KW-1133">Transmembrane helix</keyword>
<dbReference type="InterPro" id="IPR029062">
    <property type="entry name" value="Class_I_gatase-like"/>
</dbReference>
<evidence type="ECO:0000259" key="3">
    <source>
        <dbReference type="Pfam" id="PF23357"/>
    </source>
</evidence>
<dbReference type="Pfam" id="PF09822">
    <property type="entry name" value="ABC_transp_aux"/>
    <property type="match status" value="1"/>
</dbReference>
<evidence type="ECO:0000313" key="4">
    <source>
        <dbReference type="EMBL" id="BCB28521.1"/>
    </source>
</evidence>
<dbReference type="KEGG" id="slac:SKTS_34070"/>
<evidence type="ECO:0000313" key="5">
    <source>
        <dbReference type="Proteomes" id="UP000502260"/>
    </source>
</evidence>
<dbReference type="EMBL" id="AP022853">
    <property type="protein sequence ID" value="BCB28521.1"/>
    <property type="molecule type" value="Genomic_DNA"/>
</dbReference>
<keyword evidence="1" id="KW-0812">Transmembrane</keyword>
<dbReference type="InterPro" id="IPR019196">
    <property type="entry name" value="ABC_transp_unknown"/>
</dbReference>
<accession>A0A6F8VH75</accession>
<dbReference type="Pfam" id="PF23357">
    <property type="entry name" value="DUF7088"/>
    <property type="match status" value="1"/>
</dbReference>
<gene>
    <name evidence="4" type="ORF">SKTS_34070</name>
</gene>
<reference evidence="5" key="1">
    <citation type="submission" date="2020-03" db="EMBL/GenBank/DDBJ databases">
        <title>Complete genome sequence of sulfur-oxidizing bacterium skT11.</title>
        <authorList>
            <person name="Kanda M."/>
            <person name="Kojima H."/>
            <person name="Fukui M."/>
        </authorList>
    </citation>
    <scope>NUCLEOTIDE SEQUENCE [LARGE SCALE GENOMIC DNA]</scope>
    <source>
        <strain evidence="5">skT11</strain>
    </source>
</reference>
<dbReference type="RefSeq" id="WP_173068069.1">
    <property type="nucleotide sequence ID" value="NZ_AP022853.1"/>
</dbReference>
<name>A0A6F8VH75_9PROT</name>
<feature type="domain" description="ABC-type uncharacterised transport system" evidence="2">
    <location>
        <begin position="155"/>
        <end position="381"/>
    </location>
</feature>
<dbReference type="SUPFAM" id="SSF52317">
    <property type="entry name" value="Class I glutamine amidotransferase-like"/>
    <property type="match status" value="1"/>
</dbReference>
<dbReference type="Proteomes" id="UP000502260">
    <property type="component" value="Chromosome"/>
</dbReference>
<proteinExistence type="predicted"/>
<feature type="transmembrane region" description="Helical" evidence="1">
    <location>
        <begin position="420"/>
        <end position="441"/>
    </location>
</feature>
<feature type="domain" description="DUF7088" evidence="3">
    <location>
        <begin position="41"/>
        <end position="114"/>
    </location>
</feature>
<keyword evidence="5" id="KW-1185">Reference proteome</keyword>
<keyword evidence="1" id="KW-0472">Membrane</keyword>